<organism evidence="10">
    <name type="scientific">Sesamum radiatum</name>
    <name type="common">Black benniseed</name>
    <dbReference type="NCBI Taxonomy" id="300843"/>
    <lineage>
        <taxon>Eukaryota</taxon>
        <taxon>Viridiplantae</taxon>
        <taxon>Streptophyta</taxon>
        <taxon>Embryophyta</taxon>
        <taxon>Tracheophyta</taxon>
        <taxon>Spermatophyta</taxon>
        <taxon>Magnoliopsida</taxon>
        <taxon>eudicotyledons</taxon>
        <taxon>Gunneridae</taxon>
        <taxon>Pentapetalae</taxon>
        <taxon>asterids</taxon>
        <taxon>lamiids</taxon>
        <taxon>Lamiales</taxon>
        <taxon>Pedaliaceae</taxon>
        <taxon>Sesamum</taxon>
    </lineage>
</organism>
<dbReference type="EMBL" id="JACGWJ010000028">
    <property type="protein sequence ID" value="KAL0306225.1"/>
    <property type="molecule type" value="Genomic_DNA"/>
</dbReference>
<reference evidence="10" key="1">
    <citation type="submission" date="2020-06" db="EMBL/GenBank/DDBJ databases">
        <authorList>
            <person name="Li T."/>
            <person name="Hu X."/>
            <person name="Zhang T."/>
            <person name="Song X."/>
            <person name="Zhang H."/>
            <person name="Dai N."/>
            <person name="Sheng W."/>
            <person name="Hou X."/>
            <person name="Wei L."/>
        </authorList>
    </citation>
    <scope>NUCLEOTIDE SEQUENCE</scope>
    <source>
        <strain evidence="10">G02</strain>
        <tissue evidence="10">Leaf</tissue>
    </source>
</reference>
<comment type="caution">
    <text evidence="10">The sequence shown here is derived from an EMBL/GenBank/DDBJ whole genome shotgun (WGS) entry which is preliminary data.</text>
</comment>
<comment type="subcellular location">
    <subcellularLocation>
        <location evidence="1">Membrane</location>
        <topology evidence="1">Multi-pass membrane protein</topology>
    </subcellularLocation>
</comment>
<evidence type="ECO:0000313" key="10">
    <source>
        <dbReference type="EMBL" id="KAL0306225.1"/>
    </source>
</evidence>
<dbReference type="Gene3D" id="3.40.50.300">
    <property type="entry name" value="P-loop containing nucleotide triphosphate hydrolases"/>
    <property type="match status" value="1"/>
</dbReference>
<reference evidence="10" key="2">
    <citation type="journal article" date="2024" name="Plant">
        <title>Genomic evolution and insights into agronomic trait innovations of Sesamum species.</title>
        <authorList>
            <person name="Miao H."/>
            <person name="Wang L."/>
            <person name="Qu L."/>
            <person name="Liu H."/>
            <person name="Sun Y."/>
            <person name="Le M."/>
            <person name="Wang Q."/>
            <person name="Wei S."/>
            <person name="Zheng Y."/>
            <person name="Lin W."/>
            <person name="Duan Y."/>
            <person name="Cao H."/>
            <person name="Xiong S."/>
            <person name="Wang X."/>
            <person name="Wei L."/>
            <person name="Li C."/>
            <person name="Ma Q."/>
            <person name="Ju M."/>
            <person name="Zhao R."/>
            <person name="Li G."/>
            <person name="Mu C."/>
            <person name="Tian Q."/>
            <person name="Mei H."/>
            <person name="Zhang T."/>
            <person name="Gao T."/>
            <person name="Zhang H."/>
        </authorList>
    </citation>
    <scope>NUCLEOTIDE SEQUENCE</scope>
    <source>
        <strain evidence="10">G02</strain>
    </source>
</reference>
<dbReference type="InterPro" id="IPR003439">
    <property type="entry name" value="ABC_transporter-like_ATP-bd"/>
</dbReference>
<dbReference type="Pfam" id="PF00005">
    <property type="entry name" value="ABC_tran"/>
    <property type="match status" value="1"/>
</dbReference>
<gene>
    <name evidence="10" type="ORF">Sradi_6039800</name>
</gene>
<keyword evidence="3 8" id="KW-0812">Transmembrane</keyword>
<dbReference type="InterPro" id="IPR003593">
    <property type="entry name" value="AAA+_ATPase"/>
</dbReference>
<dbReference type="GO" id="GO:0016887">
    <property type="term" value="F:ATP hydrolysis activity"/>
    <property type="evidence" value="ECO:0007669"/>
    <property type="project" value="InterPro"/>
</dbReference>
<keyword evidence="7 8" id="KW-0472">Membrane</keyword>
<dbReference type="GO" id="GO:0005524">
    <property type="term" value="F:ATP binding"/>
    <property type="evidence" value="ECO:0007669"/>
    <property type="project" value="UniProtKB-KW"/>
</dbReference>
<evidence type="ECO:0000256" key="1">
    <source>
        <dbReference type="ARBA" id="ARBA00004141"/>
    </source>
</evidence>
<dbReference type="PROSITE" id="PS50893">
    <property type="entry name" value="ABC_TRANSPORTER_2"/>
    <property type="match status" value="1"/>
</dbReference>
<dbReference type="SUPFAM" id="SSF52540">
    <property type="entry name" value="P-loop containing nucleoside triphosphate hydrolases"/>
    <property type="match status" value="1"/>
</dbReference>
<dbReference type="InterPro" id="IPR050352">
    <property type="entry name" value="ABCG_transporters"/>
</dbReference>
<dbReference type="SMART" id="SM00382">
    <property type="entry name" value="AAA"/>
    <property type="match status" value="1"/>
</dbReference>
<feature type="domain" description="ABC transporter" evidence="9">
    <location>
        <begin position="86"/>
        <end position="332"/>
    </location>
</feature>
<protein>
    <submittedName>
        <fullName evidence="10">ABC transporter G family member 26</fullName>
    </submittedName>
</protein>
<dbReference type="PANTHER" id="PTHR48041:SF135">
    <property type="entry name" value="ABC TRANSPORTER G FAMILY MEMBER 26"/>
    <property type="match status" value="1"/>
</dbReference>
<evidence type="ECO:0000259" key="9">
    <source>
        <dbReference type="PROSITE" id="PS50893"/>
    </source>
</evidence>
<feature type="transmembrane region" description="Helical" evidence="8">
    <location>
        <begin position="391"/>
        <end position="408"/>
    </location>
</feature>
<name>A0AAW2KGU5_SESRA</name>
<dbReference type="Pfam" id="PF01061">
    <property type="entry name" value="ABC2_membrane"/>
    <property type="match status" value="1"/>
</dbReference>
<sequence length="546" mass="61506">MEYGKQDEIEDLSLSPPTMGSMQIAGSNGFGHNIEFMSQAYLRNRSSEIDIEEEIPGTPQDRPLPIFLKAVLNCLAFMFADVEFKVKVRNSSSVNPVKAVVSKVAVQLNIEQDNYKQILKGITGSTGPGETLALMGPSGSGKTTLLKILGGRLHENVKGTVTYNDVSYNPALKRSGRNPGFAAFLRLPSGMSRRQKYERVELIVKELGLERYIWGERKRTSIGHEILVDPSLLLLDEPTSGLDSTSANRILQILQGLAKVQNLCSVNIRRVPNLLWKSQRVDGILLKFKLRPELAMNPAEFLLDLATGQVNDISVPEELFASQETAEFEKVVIRRVGAKRKGRESSGAKGAERLQLAVQVKKDWTLSWLEQFTILFKRTFKERWRDYFDQLRLIQAFGVAVLLGLLWWKSSTATEAQLRDQGAGELFGAAVMSIKRAGMIASLILMLFLLTGGYYVQHIPKFMQWLKYVSFMYYGFRLLVKVQYSGDQLYECESKGGCRRLQSSPSFDTVNLEGGLREVWILLTMAVAYRLCAYICLRRKINIYNL</sequence>
<accession>A0AAW2KGU5</accession>
<feature type="transmembrane region" description="Helical" evidence="8">
    <location>
        <begin position="437"/>
        <end position="456"/>
    </location>
</feature>
<dbReference type="GO" id="GO:0016020">
    <property type="term" value="C:membrane"/>
    <property type="evidence" value="ECO:0007669"/>
    <property type="project" value="UniProtKB-SubCell"/>
</dbReference>
<keyword evidence="2" id="KW-0813">Transport</keyword>
<evidence type="ECO:0000256" key="6">
    <source>
        <dbReference type="ARBA" id="ARBA00022989"/>
    </source>
</evidence>
<keyword evidence="6 8" id="KW-1133">Transmembrane helix</keyword>
<evidence type="ECO:0000256" key="2">
    <source>
        <dbReference type="ARBA" id="ARBA00022448"/>
    </source>
</evidence>
<proteinExistence type="predicted"/>
<dbReference type="InterPro" id="IPR027417">
    <property type="entry name" value="P-loop_NTPase"/>
</dbReference>
<keyword evidence="4" id="KW-0547">Nucleotide-binding</keyword>
<evidence type="ECO:0000256" key="4">
    <source>
        <dbReference type="ARBA" id="ARBA00022741"/>
    </source>
</evidence>
<dbReference type="AlphaFoldDB" id="A0AAW2KGU5"/>
<dbReference type="GO" id="GO:0140359">
    <property type="term" value="F:ABC-type transporter activity"/>
    <property type="evidence" value="ECO:0007669"/>
    <property type="project" value="InterPro"/>
</dbReference>
<keyword evidence="5" id="KW-0067">ATP-binding</keyword>
<feature type="transmembrane region" description="Helical" evidence="8">
    <location>
        <begin position="519"/>
        <end position="537"/>
    </location>
</feature>
<dbReference type="InterPro" id="IPR013525">
    <property type="entry name" value="ABC2_TM"/>
</dbReference>
<dbReference type="PANTHER" id="PTHR48041">
    <property type="entry name" value="ABC TRANSPORTER G FAMILY MEMBER 28"/>
    <property type="match status" value="1"/>
</dbReference>
<evidence type="ECO:0000256" key="5">
    <source>
        <dbReference type="ARBA" id="ARBA00022840"/>
    </source>
</evidence>
<evidence type="ECO:0000256" key="8">
    <source>
        <dbReference type="SAM" id="Phobius"/>
    </source>
</evidence>
<evidence type="ECO:0000256" key="3">
    <source>
        <dbReference type="ARBA" id="ARBA00022692"/>
    </source>
</evidence>
<evidence type="ECO:0000256" key="7">
    <source>
        <dbReference type="ARBA" id="ARBA00023136"/>
    </source>
</evidence>